<dbReference type="GO" id="GO:0006281">
    <property type="term" value="P:DNA repair"/>
    <property type="evidence" value="ECO:0007669"/>
    <property type="project" value="UniProtKB-KW"/>
</dbReference>
<dbReference type="Proteomes" id="UP000580856">
    <property type="component" value="Unassembled WGS sequence"/>
</dbReference>
<accession>A0A846QJS7</accession>
<dbReference type="GO" id="GO:0044716">
    <property type="term" value="F:8-oxo-GDP phosphatase activity"/>
    <property type="evidence" value="ECO:0007669"/>
    <property type="project" value="TreeGrafter"/>
</dbReference>
<dbReference type="AlphaFoldDB" id="A0A846QJS7"/>
<keyword evidence="9" id="KW-0234">DNA repair</keyword>
<dbReference type="InterPro" id="IPR020476">
    <property type="entry name" value="Nudix_hydrolase"/>
</dbReference>
<sequence length="135" mass="15446">MNGVVEVVAGIVWRDGRFLAVERPQGKPQAGFWEFPGGKVERGESLEDALVRELREELDLTPTDMELWQEKRHDYEHISVRLHFFHVHAHSGAVVPHEGHAWRWFVPGETGDVPFLAADTEIVDELARWANAKRS</sequence>
<evidence type="ECO:0000256" key="1">
    <source>
        <dbReference type="ARBA" id="ARBA00001946"/>
    </source>
</evidence>
<dbReference type="InterPro" id="IPR020084">
    <property type="entry name" value="NUDIX_hydrolase_CS"/>
</dbReference>
<dbReference type="GO" id="GO:0008413">
    <property type="term" value="F:8-oxo-7,8-dihydroguanosine triphosphate pyrophosphatase activity"/>
    <property type="evidence" value="ECO:0007669"/>
    <property type="project" value="TreeGrafter"/>
</dbReference>
<evidence type="ECO:0000256" key="12">
    <source>
        <dbReference type="ARBA" id="ARBA00038905"/>
    </source>
</evidence>
<dbReference type="GO" id="GO:0046872">
    <property type="term" value="F:metal ion binding"/>
    <property type="evidence" value="ECO:0007669"/>
    <property type="project" value="UniProtKB-KW"/>
</dbReference>
<keyword evidence="8" id="KW-0460">Magnesium</keyword>
<evidence type="ECO:0000256" key="10">
    <source>
        <dbReference type="ARBA" id="ARBA00035861"/>
    </source>
</evidence>
<dbReference type="EC" id="3.6.1.55" evidence="12"/>
<evidence type="ECO:0000256" key="13">
    <source>
        <dbReference type="ARBA" id="ARBA00040794"/>
    </source>
</evidence>
<dbReference type="GO" id="GO:0006260">
    <property type="term" value="P:DNA replication"/>
    <property type="evidence" value="ECO:0007669"/>
    <property type="project" value="UniProtKB-KW"/>
</dbReference>
<evidence type="ECO:0000256" key="4">
    <source>
        <dbReference type="ARBA" id="ARBA00022705"/>
    </source>
</evidence>
<reference evidence="18 19" key="1">
    <citation type="submission" date="2020-03" db="EMBL/GenBank/DDBJ databases">
        <title>Genomic Encyclopedia of Type Strains, Phase IV (KMG-IV): sequencing the most valuable type-strain genomes for metagenomic binning, comparative biology and taxonomic classification.</title>
        <authorList>
            <person name="Goeker M."/>
        </authorList>
    </citation>
    <scope>NUCLEOTIDE SEQUENCE [LARGE SCALE GENOMIC DNA]</scope>
    <source>
        <strain evidence="18 19">DSM 24233</strain>
    </source>
</reference>
<comment type="cofactor">
    <cofactor evidence="1">
        <name>Mg(2+)</name>
        <dbReference type="ChEBI" id="CHEBI:18420"/>
    </cofactor>
</comment>
<evidence type="ECO:0000256" key="9">
    <source>
        <dbReference type="ARBA" id="ARBA00023204"/>
    </source>
</evidence>
<proteinExistence type="inferred from homology"/>
<keyword evidence="3" id="KW-0515">Mutator protein</keyword>
<dbReference type="PRINTS" id="PR00502">
    <property type="entry name" value="NUDIXFAMILY"/>
</dbReference>
<dbReference type="SUPFAM" id="SSF55811">
    <property type="entry name" value="Nudix"/>
    <property type="match status" value="1"/>
</dbReference>
<comment type="similarity">
    <text evidence="2">Belongs to the Nudix hydrolase family.</text>
</comment>
<feature type="domain" description="Nudix hydrolase" evidence="17">
    <location>
        <begin position="3"/>
        <end position="128"/>
    </location>
</feature>
<evidence type="ECO:0000256" key="8">
    <source>
        <dbReference type="ARBA" id="ARBA00022842"/>
    </source>
</evidence>
<comment type="caution">
    <text evidence="18">The sequence shown here is derived from an EMBL/GenBank/DDBJ whole genome shotgun (WGS) entry which is preliminary data.</text>
</comment>
<keyword evidence="5" id="KW-0479">Metal-binding</keyword>
<comment type="catalytic activity">
    <reaction evidence="10">
        <text>8-oxo-dGTP + H2O = 8-oxo-dGMP + diphosphate + H(+)</text>
        <dbReference type="Rhea" id="RHEA:31575"/>
        <dbReference type="ChEBI" id="CHEBI:15377"/>
        <dbReference type="ChEBI" id="CHEBI:15378"/>
        <dbReference type="ChEBI" id="CHEBI:33019"/>
        <dbReference type="ChEBI" id="CHEBI:63224"/>
        <dbReference type="ChEBI" id="CHEBI:77896"/>
        <dbReference type="EC" id="3.6.1.55"/>
    </reaction>
</comment>
<evidence type="ECO:0000256" key="2">
    <source>
        <dbReference type="ARBA" id="ARBA00005582"/>
    </source>
</evidence>
<evidence type="ECO:0000256" key="14">
    <source>
        <dbReference type="ARBA" id="ARBA00041592"/>
    </source>
</evidence>
<dbReference type="PROSITE" id="PS00893">
    <property type="entry name" value="NUDIX_BOX"/>
    <property type="match status" value="1"/>
</dbReference>
<evidence type="ECO:0000313" key="18">
    <source>
        <dbReference type="EMBL" id="NJB67320.1"/>
    </source>
</evidence>
<dbReference type="PANTHER" id="PTHR47707:SF1">
    <property type="entry name" value="NUDIX HYDROLASE FAMILY PROTEIN"/>
    <property type="match status" value="1"/>
</dbReference>
<evidence type="ECO:0000256" key="3">
    <source>
        <dbReference type="ARBA" id="ARBA00022457"/>
    </source>
</evidence>
<evidence type="ECO:0000256" key="5">
    <source>
        <dbReference type="ARBA" id="ARBA00022723"/>
    </source>
</evidence>
<organism evidence="18 19">
    <name type="scientific">Desulfobaculum xiamenense</name>
    <dbReference type="NCBI Taxonomy" id="995050"/>
    <lineage>
        <taxon>Bacteria</taxon>
        <taxon>Pseudomonadati</taxon>
        <taxon>Thermodesulfobacteriota</taxon>
        <taxon>Desulfovibrionia</taxon>
        <taxon>Desulfovibrionales</taxon>
        <taxon>Desulfovibrionaceae</taxon>
        <taxon>Desulfobaculum</taxon>
    </lineage>
</organism>
<evidence type="ECO:0000256" key="6">
    <source>
        <dbReference type="ARBA" id="ARBA00022763"/>
    </source>
</evidence>
<dbReference type="GO" id="GO:0044715">
    <property type="term" value="F:8-oxo-dGDP phosphatase activity"/>
    <property type="evidence" value="ECO:0007669"/>
    <property type="project" value="TreeGrafter"/>
</dbReference>
<dbReference type="InterPro" id="IPR000086">
    <property type="entry name" value="NUDIX_hydrolase_dom"/>
</dbReference>
<evidence type="ECO:0000313" key="19">
    <source>
        <dbReference type="Proteomes" id="UP000580856"/>
    </source>
</evidence>
<dbReference type="RefSeq" id="WP_167940383.1">
    <property type="nucleotide sequence ID" value="NZ_JAATJA010000001.1"/>
</dbReference>
<evidence type="ECO:0000256" key="15">
    <source>
        <dbReference type="ARBA" id="ARBA00041979"/>
    </source>
</evidence>
<dbReference type="GO" id="GO:0035539">
    <property type="term" value="F:8-oxo-7,8-dihydrodeoxyguanosine triphosphate pyrophosphatase activity"/>
    <property type="evidence" value="ECO:0007669"/>
    <property type="project" value="UniProtKB-EC"/>
</dbReference>
<protein>
    <recommendedName>
        <fullName evidence="13">8-oxo-dGTP diphosphatase</fullName>
        <ecNumber evidence="12">3.6.1.55</ecNumber>
    </recommendedName>
    <alternativeName>
        <fullName evidence="16">7,8-dihydro-8-oxoguanine-triphosphatase</fullName>
    </alternativeName>
    <alternativeName>
        <fullName evidence="15">Mutator protein MutT</fullName>
    </alternativeName>
    <alternativeName>
        <fullName evidence="14">dGTP pyrophosphohydrolase</fullName>
    </alternativeName>
</protein>
<dbReference type="InterPro" id="IPR029119">
    <property type="entry name" value="MutY_C"/>
</dbReference>
<evidence type="ECO:0000256" key="11">
    <source>
        <dbReference type="ARBA" id="ARBA00036904"/>
    </source>
</evidence>
<dbReference type="InterPro" id="IPR015797">
    <property type="entry name" value="NUDIX_hydrolase-like_dom_sf"/>
</dbReference>
<evidence type="ECO:0000256" key="16">
    <source>
        <dbReference type="ARBA" id="ARBA00042798"/>
    </source>
</evidence>
<dbReference type="PANTHER" id="PTHR47707">
    <property type="entry name" value="8-OXO-DGTP DIPHOSPHATASE"/>
    <property type="match status" value="1"/>
</dbReference>
<dbReference type="Pfam" id="PF14815">
    <property type="entry name" value="NUDIX_4"/>
    <property type="match status" value="1"/>
</dbReference>
<evidence type="ECO:0000259" key="17">
    <source>
        <dbReference type="PROSITE" id="PS51462"/>
    </source>
</evidence>
<keyword evidence="6" id="KW-0227">DNA damage</keyword>
<dbReference type="CDD" id="cd03425">
    <property type="entry name" value="NUDIX_MutT_NudA_like"/>
    <property type="match status" value="1"/>
</dbReference>
<dbReference type="InterPro" id="IPR047127">
    <property type="entry name" value="MutT-like"/>
</dbReference>
<name>A0A846QJS7_9BACT</name>
<gene>
    <name evidence="18" type="ORF">GGQ74_000960</name>
</gene>
<dbReference type="Gene3D" id="3.90.79.10">
    <property type="entry name" value="Nucleoside Triphosphate Pyrophosphohydrolase"/>
    <property type="match status" value="1"/>
</dbReference>
<dbReference type="EMBL" id="JAATJA010000001">
    <property type="protein sequence ID" value="NJB67320.1"/>
    <property type="molecule type" value="Genomic_DNA"/>
</dbReference>
<keyword evidence="4" id="KW-0235">DNA replication</keyword>
<comment type="catalytic activity">
    <reaction evidence="11">
        <text>8-oxo-GTP + H2O = 8-oxo-GMP + diphosphate + H(+)</text>
        <dbReference type="Rhea" id="RHEA:67616"/>
        <dbReference type="ChEBI" id="CHEBI:15377"/>
        <dbReference type="ChEBI" id="CHEBI:15378"/>
        <dbReference type="ChEBI" id="CHEBI:33019"/>
        <dbReference type="ChEBI" id="CHEBI:143553"/>
        <dbReference type="ChEBI" id="CHEBI:145694"/>
    </reaction>
</comment>
<dbReference type="PROSITE" id="PS51462">
    <property type="entry name" value="NUDIX"/>
    <property type="match status" value="1"/>
</dbReference>
<evidence type="ECO:0000256" key="7">
    <source>
        <dbReference type="ARBA" id="ARBA00022801"/>
    </source>
</evidence>
<keyword evidence="19" id="KW-1185">Reference proteome</keyword>
<keyword evidence="7 18" id="KW-0378">Hydrolase</keyword>